<dbReference type="GO" id="GO:0006508">
    <property type="term" value="P:proteolysis"/>
    <property type="evidence" value="ECO:0007669"/>
    <property type="project" value="UniProtKB-KW"/>
</dbReference>
<evidence type="ECO:0000256" key="1">
    <source>
        <dbReference type="ARBA" id="ARBA00008721"/>
    </source>
</evidence>
<keyword evidence="3" id="KW-0479">Metal-binding</keyword>
<evidence type="ECO:0000256" key="9">
    <source>
        <dbReference type="SAM" id="MobiDB-lite"/>
    </source>
</evidence>
<evidence type="ECO:0000313" key="13">
    <source>
        <dbReference type="Proteomes" id="UP000307440"/>
    </source>
</evidence>
<dbReference type="EMBL" id="ML210508">
    <property type="protein sequence ID" value="TFK17455.1"/>
    <property type="molecule type" value="Genomic_DNA"/>
</dbReference>
<evidence type="ECO:0000259" key="11">
    <source>
        <dbReference type="Pfam" id="PF05572"/>
    </source>
</evidence>
<evidence type="ECO:0000256" key="8">
    <source>
        <dbReference type="ARBA" id="ARBA00023157"/>
    </source>
</evidence>
<evidence type="ECO:0000313" key="12">
    <source>
        <dbReference type="EMBL" id="TFK17455.1"/>
    </source>
</evidence>
<protein>
    <recommendedName>
        <fullName evidence="11">Peptidase M43 pregnancy-associated plasma-A domain-containing protein</fullName>
    </recommendedName>
</protein>
<dbReference type="InterPro" id="IPR008754">
    <property type="entry name" value="Peptidase_M43"/>
</dbReference>
<organism evidence="12 13">
    <name type="scientific">Coprinopsis marcescibilis</name>
    <name type="common">Agaric fungus</name>
    <name type="synonym">Psathyrella marcescibilis</name>
    <dbReference type="NCBI Taxonomy" id="230819"/>
    <lineage>
        <taxon>Eukaryota</taxon>
        <taxon>Fungi</taxon>
        <taxon>Dikarya</taxon>
        <taxon>Basidiomycota</taxon>
        <taxon>Agaricomycotina</taxon>
        <taxon>Agaricomycetes</taxon>
        <taxon>Agaricomycetidae</taxon>
        <taxon>Agaricales</taxon>
        <taxon>Agaricineae</taxon>
        <taxon>Psathyrellaceae</taxon>
        <taxon>Coprinopsis</taxon>
    </lineage>
</organism>
<dbReference type="PANTHER" id="PTHR47466:SF1">
    <property type="entry name" value="METALLOPROTEASE MEP1 (AFU_ORTHOLOGUE AFUA_1G07730)-RELATED"/>
    <property type="match status" value="1"/>
</dbReference>
<dbReference type="PANTHER" id="PTHR47466">
    <property type="match status" value="1"/>
</dbReference>
<keyword evidence="8" id="KW-1015">Disulfide bond</keyword>
<keyword evidence="2" id="KW-0645">Protease</keyword>
<keyword evidence="5" id="KW-0378">Hydrolase</keyword>
<feature type="signal peptide" evidence="10">
    <location>
        <begin position="1"/>
        <end position="20"/>
    </location>
</feature>
<dbReference type="GO" id="GO:0046872">
    <property type="term" value="F:metal ion binding"/>
    <property type="evidence" value="ECO:0007669"/>
    <property type="project" value="UniProtKB-KW"/>
</dbReference>
<dbReference type="OrthoDB" id="536211at2759"/>
<evidence type="ECO:0000256" key="4">
    <source>
        <dbReference type="ARBA" id="ARBA00022729"/>
    </source>
</evidence>
<dbReference type="AlphaFoldDB" id="A0A5C3KBJ7"/>
<keyword evidence="13" id="KW-1185">Reference proteome</keyword>
<feature type="compositionally biased region" description="Basic and acidic residues" evidence="9">
    <location>
        <begin position="44"/>
        <end position="53"/>
    </location>
</feature>
<comment type="similarity">
    <text evidence="1">Belongs to the peptidase M43B family.</text>
</comment>
<evidence type="ECO:0000256" key="3">
    <source>
        <dbReference type="ARBA" id="ARBA00022723"/>
    </source>
</evidence>
<name>A0A5C3KBJ7_COPMA</name>
<evidence type="ECO:0000256" key="10">
    <source>
        <dbReference type="SAM" id="SignalP"/>
    </source>
</evidence>
<gene>
    <name evidence="12" type="ORF">FA15DRAFT_676067</name>
</gene>
<dbReference type="Pfam" id="PF05572">
    <property type="entry name" value="Peptidase_M43"/>
    <property type="match status" value="1"/>
</dbReference>
<evidence type="ECO:0000256" key="7">
    <source>
        <dbReference type="ARBA" id="ARBA00023049"/>
    </source>
</evidence>
<accession>A0A5C3KBJ7</accession>
<dbReference type="Gene3D" id="3.40.390.10">
    <property type="entry name" value="Collagenase (Catalytic Domain)"/>
    <property type="match status" value="1"/>
</dbReference>
<reference evidence="12 13" key="1">
    <citation type="journal article" date="2019" name="Nat. Ecol. Evol.">
        <title>Megaphylogeny resolves global patterns of mushroom evolution.</title>
        <authorList>
            <person name="Varga T."/>
            <person name="Krizsan K."/>
            <person name="Foldi C."/>
            <person name="Dima B."/>
            <person name="Sanchez-Garcia M."/>
            <person name="Sanchez-Ramirez S."/>
            <person name="Szollosi G.J."/>
            <person name="Szarkandi J.G."/>
            <person name="Papp V."/>
            <person name="Albert L."/>
            <person name="Andreopoulos W."/>
            <person name="Angelini C."/>
            <person name="Antonin V."/>
            <person name="Barry K.W."/>
            <person name="Bougher N.L."/>
            <person name="Buchanan P."/>
            <person name="Buyck B."/>
            <person name="Bense V."/>
            <person name="Catcheside P."/>
            <person name="Chovatia M."/>
            <person name="Cooper J."/>
            <person name="Damon W."/>
            <person name="Desjardin D."/>
            <person name="Finy P."/>
            <person name="Geml J."/>
            <person name="Haridas S."/>
            <person name="Hughes K."/>
            <person name="Justo A."/>
            <person name="Karasinski D."/>
            <person name="Kautmanova I."/>
            <person name="Kiss B."/>
            <person name="Kocsube S."/>
            <person name="Kotiranta H."/>
            <person name="LaButti K.M."/>
            <person name="Lechner B.E."/>
            <person name="Liimatainen K."/>
            <person name="Lipzen A."/>
            <person name="Lukacs Z."/>
            <person name="Mihaltcheva S."/>
            <person name="Morgado L.N."/>
            <person name="Niskanen T."/>
            <person name="Noordeloos M.E."/>
            <person name="Ohm R.A."/>
            <person name="Ortiz-Santana B."/>
            <person name="Ovrebo C."/>
            <person name="Racz N."/>
            <person name="Riley R."/>
            <person name="Savchenko A."/>
            <person name="Shiryaev A."/>
            <person name="Soop K."/>
            <person name="Spirin V."/>
            <person name="Szebenyi C."/>
            <person name="Tomsovsky M."/>
            <person name="Tulloss R.E."/>
            <person name="Uehling J."/>
            <person name="Grigoriev I.V."/>
            <person name="Vagvolgyi C."/>
            <person name="Papp T."/>
            <person name="Martin F.M."/>
            <person name="Miettinen O."/>
            <person name="Hibbett D.S."/>
            <person name="Nagy L.G."/>
        </authorList>
    </citation>
    <scope>NUCLEOTIDE SEQUENCE [LARGE SCALE GENOMIC DNA]</scope>
    <source>
        <strain evidence="12 13">CBS 121175</strain>
    </source>
</reference>
<feature type="domain" description="Peptidase M43 pregnancy-associated plasma-A" evidence="11">
    <location>
        <begin position="172"/>
        <end position="305"/>
    </location>
</feature>
<dbReference type="GO" id="GO:0008237">
    <property type="term" value="F:metallopeptidase activity"/>
    <property type="evidence" value="ECO:0007669"/>
    <property type="project" value="UniProtKB-KW"/>
</dbReference>
<evidence type="ECO:0000256" key="5">
    <source>
        <dbReference type="ARBA" id="ARBA00022801"/>
    </source>
</evidence>
<evidence type="ECO:0000256" key="6">
    <source>
        <dbReference type="ARBA" id="ARBA00022833"/>
    </source>
</evidence>
<keyword evidence="6" id="KW-0862">Zinc</keyword>
<keyword evidence="7" id="KW-0482">Metalloprotease</keyword>
<dbReference type="SUPFAM" id="SSF55486">
    <property type="entry name" value="Metalloproteases ('zincins'), catalytic domain"/>
    <property type="match status" value="1"/>
</dbReference>
<evidence type="ECO:0000256" key="2">
    <source>
        <dbReference type="ARBA" id="ARBA00022670"/>
    </source>
</evidence>
<dbReference type="Proteomes" id="UP000307440">
    <property type="component" value="Unassembled WGS sequence"/>
</dbReference>
<keyword evidence="4 10" id="KW-0732">Signal</keyword>
<proteinExistence type="inferred from homology"/>
<sequence>MRFQLAAILTLSASLAHVNALIPVFPQHSFNNGQEGGNSGNRTLDVDGFDRPEVGCGNIPDHQQVNKRERSFRRMRQAHRTSGRKPEGVSFSVHWNVVAADERPEKGWLEDWQIRKSMEIINEDFAPVGVRFELSGVNYHKNPEWYGRGVMNDLPFDQQMKPTMHVGDNRMINIFTLGDGPGGKRGFLGYSTFPGGDLGQDGIILNHNALYDGNWDGSNLGHVLTHEIGHWLGLYHTFQDGGSCSGAGDQVGDTQIHKEASWKCNSQAPSTCGAKDPVFNYMNYVDDACRREFTQGQIDRMWDHIELYRS</sequence>
<dbReference type="InterPro" id="IPR024079">
    <property type="entry name" value="MetalloPept_cat_dom_sf"/>
</dbReference>
<feature type="region of interest" description="Disordered" evidence="9">
    <location>
        <begin position="30"/>
        <end position="61"/>
    </location>
</feature>
<feature type="chain" id="PRO_5022734760" description="Peptidase M43 pregnancy-associated plasma-A domain-containing protein" evidence="10">
    <location>
        <begin position="21"/>
        <end position="310"/>
    </location>
</feature>